<feature type="chain" id="PRO_5032741026" evidence="7">
    <location>
        <begin position="24"/>
        <end position="354"/>
    </location>
</feature>
<accession>A0A840L9N8</accession>
<organism evidence="10 11">
    <name type="scientific">Roseateles oligotrophus</name>
    <dbReference type="NCBI Taxonomy" id="1769250"/>
    <lineage>
        <taxon>Bacteria</taxon>
        <taxon>Pseudomonadati</taxon>
        <taxon>Pseudomonadota</taxon>
        <taxon>Betaproteobacteria</taxon>
        <taxon>Burkholderiales</taxon>
        <taxon>Sphaerotilaceae</taxon>
        <taxon>Roseateles</taxon>
    </lineage>
</organism>
<dbReference type="GO" id="GO:0106415">
    <property type="term" value="F:muramoyltetrapeptide carboxypeptidase activity"/>
    <property type="evidence" value="ECO:0007669"/>
    <property type="project" value="UniProtKB-EC"/>
</dbReference>
<evidence type="ECO:0000259" key="9">
    <source>
        <dbReference type="Pfam" id="PF17676"/>
    </source>
</evidence>
<evidence type="ECO:0000256" key="2">
    <source>
        <dbReference type="ARBA" id="ARBA00022645"/>
    </source>
</evidence>
<gene>
    <name evidence="10" type="ORF">HNP55_001982</name>
</gene>
<dbReference type="InterPro" id="IPR006311">
    <property type="entry name" value="TAT_signal"/>
</dbReference>
<dbReference type="InterPro" id="IPR027461">
    <property type="entry name" value="Carboxypeptidase_A_C_sf"/>
</dbReference>
<evidence type="ECO:0000256" key="3">
    <source>
        <dbReference type="ARBA" id="ARBA00022670"/>
    </source>
</evidence>
<sequence length="354" mass="37736">MPKSSRRAFAAQSLAAVIGGATATLGHAAPAARQTRLPLLRPKRLQPGDTLGLIAPSHAFFEREPFALAIESLQALGFKVKEGQHLRARYGQFAGSDAQRAADVNAFFADDSVAGILALRGGSGCNRIVDKLDYGLIRAKPKFFGGFSDLTSLTNAMQAQTGLITFHSPMASSEWNEYSLSSFRAVVMEAQAALLRNPPPERGDNLIAKQDRIWTLRGGRARGPLVGGNLSVLASLAGSAYFPDCRGAVLFLEDVNEPIYKLDSCLSTLRLAGALDQLAGVALGAFSKCEPGEGYGSLTLDEVFDDFFVKPLKIPVYRGASFGHIRRKMTLPVGAVVEIDADAGSLQLLEAAVL</sequence>
<dbReference type="PIRSF" id="PIRSF028757">
    <property type="entry name" value="LD-carboxypeptidase"/>
    <property type="match status" value="1"/>
</dbReference>
<dbReference type="CDD" id="cd07025">
    <property type="entry name" value="Peptidase_S66"/>
    <property type="match status" value="1"/>
</dbReference>
<dbReference type="AlphaFoldDB" id="A0A840L9N8"/>
<dbReference type="PROSITE" id="PS51318">
    <property type="entry name" value="TAT"/>
    <property type="match status" value="1"/>
</dbReference>
<feature type="domain" description="LD-carboxypeptidase C-terminal" evidence="9">
    <location>
        <begin position="222"/>
        <end position="339"/>
    </location>
</feature>
<dbReference type="EC" id="3.4.17.13" evidence="10"/>
<dbReference type="InterPro" id="IPR029062">
    <property type="entry name" value="Class_I_gatase-like"/>
</dbReference>
<keyword evidence="11" id="KW-1185">Reference proteome</keyword>
<evidence type="ECO:0000256" key="1">
    <source>
        <dbReference type="ARBA" id="ARBA00010233"/>
    </source>
</evidence>
<dbReference type="RefSeq" id="WP_184298740.1">
    <property type="nucleotide sequence ID" value="NZ_JACHLP010000003.1"/>
</dbReference>
<keyword evidence="4 10" id="KW-0378">Hydrolase</keyword>
<evidence type="ECO:0000259" key="8">
    <source>
        <dbReference type="Pfam" id="PF02016"/>
    </source>
</evidence>
<comment type="caution">
    <text evidence="10">The sequence shown here is derived from an EMBL/GenBank/DDBJ whole genome shotgun (WGS) entry which is preliminary data.</text>
</comment>
<dbReference type="InterPro" id="IPR040449">
    <property type="entry name" value="Peptidase_S66_N"/>
</dbReference>
<dbReference type="Pfam" id="PF17676">
    <property type="entry name" value="Peptidase_S66C"/>
    <property type="match status" value="1"/>
</dbReference>
<evidence type="ECO:0000256" key="5">
    <source>
        <dbReference type="ARBA" id="ARBA00022825"/>
    </source>
</evidence>
<evidence type="ECO:0000256" key="6">
    <source>
        <dbReference type="PIRSR" id="PIRSR028757-1"/>
    </source>
</evidence>
<dbReference type="GO" id="GO:0006508">
    <property type="term" value="P:proteolysis"/>
    <property type="evidence" value="ECO:0007669"/>
    <property type="project" value="UniProtKB-KW"/>
</dbReference>
<keyword evidence="5" id="KW-0720">Serine protease</keyword>
<protein>
    <submittedName>
        <fullName evidence="10">Muramoyltetrapeptide carboxypeptidase</fullName>
        <ecNumber evidence="10">3.4.17.13</ecNumber>
    </submittedName>
</protein>
<evidence type="ECO:0000313" key="11">
    <source>
        <dbReference type="Proteomes" id="UP000562027"/>
    </source>
</evidence>
<dbReference type="GO" id="GO:0008236">
    <property type="term" value="F:serine-type peptidase activity"/>
    <property type="evidence" value="ECO:0007669"/>
    <property type="project" value="UniProtKB-KW"/>
</dbReference>
<dbReference type="Gene3D" id="3.40.50.10740">
    <property type="entry name" value="Class I glutamine amidotransferase-like"/>
    <property type="match status" value="1"/>
</dbReference>
<feature type="signal peptide" evidence="7">
    <location>
        <begin position="1"/>
        <end position="23"/>
    </location>
</feature>
<dbReference type="PANTHER" id="PTHR30237">
    <property type="entry name" value="MURAMOYLTETRAPEPTIDE CARBOXYPEPTIDASE"/>
    <property type="match status" value="1"/>
</dbReference>
<dbReference type="Proteomes" id="UP000562027">
    <property type="component" value="Unassembled WGS sequence"/>
</dbReference>
<dbReference type="InterPro" id="IPR027478">
    <property type="entry name" value="LdcA_N"/>
</dbReference>
<dbReference type="Pfam" id="PF02016">
    <property type="entry name" value="Peptidase_S66"/>
    <property type="match status" value="1"/>
</dbReference>
<name>A0A840L9N8_9BURK</name>
<dbReference type="PANTHER" id="PTHR30237:SF2">
    <property type="entry name" value="MUREIN TETRAPEPTIDE CARBOXYPEPTIDASE"/>
    <property type="match status" value="1"/>
</dbReference>
<evidence type="ECO:0000256" key="4">
    <source>
        <dbReference type="ARBA" id="ARBA00022801"/>
    </source>
</evidence>
<feature type="active site" description="Charge relay system" evidence="6">
    <location>
        <position position="324"/>
    </location>
</feature>
<reference evidence="10 11" key="1">
    <citation type="submission" date="2020-08" db="EMBL/GenBank/DDBJ databases">
        <title>Functional genomics of gut bacteria from endangered species of beetles.</title>
        <authorList>
            <person name="Carlos-Shanley C."/>
        </authorList>
    </citation>
    <scope>NUCLEOTIDE SEQUENCE [LARGE SCALE GENOMIC DNA]</scope>
    <source>
        <strain evidence="10 11">S00239</strain>
    </source>
</reference>
<dbReference type="InterPro" id="IPR040921">
    <property type="entry name" value="Peptidase_S66C"/>
</dbReference>
<keyword evidence="7" id="KW-0732">Signal</keyword>
<dbReference type="Gene3D" id="3.50.30.60">
    <property type="entry name" value="LD-carboxypeptidase A C-terminal domain-like"/>
    <property type="match status" value="1"/>
</dbReference>
<feature type="active site" description="Charge relay system" evidence="6">
    <location>
        <position position="253"/>
    </location>
</feature>
<proteinExistence type="inferred from homology"/>
<evidence type="ECO:0000256" key="7">
    <source>
        <dbReference type="SAM" id="SignalP"/>
    </source>
</evidence>
<keyword evidence="3" id="KW-0645">Protease</keyword>
<dbReference type="InterPro" id="IPR003507">
    <property type="entry name" value="S66_fam"/>
</dbReference>
<feature type="active site" description="Nucleophile" evidence="6">
    <location>
        <position position="148"/>
    </location>
</feature>
<comment type="similarity">
    <text evidence="1">Belongs to the peptidase S66 family.</text>
</comment>
<dbReference type="SUPFAM" id="SSF141986">
    <property type="entry name" value="LD-carboxypeptidase A C-terminal domain-like"/>
    <property type="match status" value="1"/>
</dbReference>
<evidence type="ECO:0000313" key="10">
    <source>
        <dbReference type="EMBL" id="MBB4843463.1"/>
    </source>
</evidence>
<dbReference type="SUPFAM" id="SSF52317">
    <property type="entry name" value="Class I glutamine amidotransferase-like"/>
    <property type="match status" value="1"/>
</dbReference>
<dbReference type="EMBL" id="JACHLP010000003">
    <property type="protein sequence ID" value="MBB4843463.1"/>
    <property type="molecule type" value="Genomic_DNA"/>
</dbReference>
<feature type="domain" description="LD-carboxypeptidase N-terminal" evidence="8">
    <location>
        <begin position="52"/>
        <end position="167"/>
    </location>
</feature>
<keyword evidence="2 10" id="KW-0121">Carboxypeptidase</keyword>